<evidence type="ECO:0000256" key="1">
    <source>
        <dbReference type="SAM" id="MobiDB-lite"/>
    </source>
</evidence>
<dbReference type="RefSeq" id="WP_114117897.1">
    <property type="nucleotide sequence ID" value="NZ_BMHU01000002.1"/>
</dbReference>
<evidence type="ECO:0000256" key="2">
    <source>
        <dbReference type="SAM" id="Phobius"/>
    </source>
</evidence>
<keyword evidence="2" id="KW-0472">Membrane</keyword>
<evidence type="ECO:0000313" key="4">
    <source>
        <dbReference type="Proteomes" id="UP000253508"/>
    </source>
</evidence>
<name>A0A367XXI9_9MICO</name>
<feature type="region of interest" description="Disordered" evidence="1">
    <location>
        <begin position="1"/>
        <end position="24"/>
    </location>
</feature>
<sequence>MSNKNQKPQRPAAPVGADAPKGGVTQMIRERLEKTAAPHGVEIPETIVDDLGSAEGRRRTMETMGGDAGAQLAQKYGVDADAAKVVETATSLTTDEGRRAAMKELGVHMSGKLAEKYGVEDAEASKLLESSRALRTREGRQSMLAQYGGNIDAENLMAKLHDRGLSIEDRRELVNSMLKNDKVTGSLKKAGKGLVIAAIVLLIVLAVVVIGAVALLSWLFQLGGGDTQALADAIATRPVWAPFAGAPGSA</sequence>
<organism evidence="3 4">
    <name type="scientific">Microbacterium sorbitolivorans</name>
    <dbReference type="NCBI Taxonomy" id="1867410"/>
    <lineage>
        <taxon>Bacteria</taxon>
        <taxon>Bacillati</taxon>
        <taxon>Actinomycetota</taxon>
        <taxon>Actinomycetes</taxon>
        <taxon>Micrococcales</taxon>
        <taxon>Microbacteriaceae</taxon>
        <taxon>Microbacterium</taxon>
    </lineage>
</organism>
<keyword evidence="2" id="KW-0812">Transmembrane</keyword>
<keyword evidence="4" id="KW-1185">Reference proteome</keyword>
<protein>
    <submittedName>
        <fullName evidence="3">Uncharacterized protein</fullName>
    </submittedName>
</protein>
<reference evidence="3 4" key="1">
    <citation type="submission" date="2018-07" db="EMBL/GenBank/DDBJ databases">
        <title>Microbacterium endoborsara sp. nov., a novel actinobacterium isolated from Borszczowia aralocaspica.</title>
        <authorList>
            <person name="An D."/>
        </authorList>
    </citation>
    <scope>NUCLEOTIDE SEQUENCE [LARGE SCALE GENOMIC DNA]</scope>
    <source>
        <strain evidence="3 4">C1.15228</strain>
    </source>
</reference>
<dbReference type="EMBL" id="QORO01000003">
    <property type="protein sequence ID" value="RCK58294.1"/>
    <property type="molecule type" value="Genomic_DNA"/>
</dbReference>
<evidence type="ECO:0000313" key="3">
    <source>
        <dbReference type="EMBL" id="RCK58294.1"/>
    </source>
</evidence>
<dbReference type="Proteomes" id="UP000253508">
    <property type="component" value="Unassembled WGS sequence"/>
</dbReference>
<keyword evidence="2" id="KW-1133">Transmembrane helix</keyword>
<proteinExistence type="predicted"/>
<dbReference type="AlphaFoldDB" id="A0A367XXI9"/>
<gene>
    <name evidence="3" type="ORF">DTO57_08935</name>
</gene>
<feature type="transmembrane region" description="Helical" evidence="2">
    <location>
        <begin position="194"/>
        <end position="220"/>
    </location>
</feature>
<accession>A0A367XXI9</accession>
<comment type="caution">
    <text evidence="3">The sequence shown here is derived from an EMBL/GenBank/DDBJ whole genome shotgun (WGS) entry which is preliminary data.</text>
</comment>